<dbReference type="Proteomes" id="UP000025229">
    <property type="component" value="Chromosome"/>
</dbReference>
<evidence type="ECO:0000256" key="1">
    <source>
        <dbReference type="SAM" id="Phobius"/>
    </source>
</evidence>
<accession>A0A023WZJ3</accession>
<dbReference type="EMBL" id="CP007514">
    <property type="protein sequence ID" value="AHY45381.1"/>
    <property type="molecule type" value="Genomic_DNA"/>
</dbReference>
<gene>
    <name evidence="2" type="ORF">RradSPS_0098</name>
</gene>
<dbReference type="AlphaFoldDB" id="A0A023WZJ3"/>
<dbReference type="HOGENOM" id="CLU_816081_0_0_11"/>
<evidence type="ECO:0008006" key="4">
    <source>
        <dbReference type="Google" id="ProtNLM"/>
    </source>
</evidence>
<feature type="transmembrane region" description="Helical" evidence="1">
    <location>
        <begin position="128"/>
        <end position="147"/>
    </location>
</feature>
<evidence type="ECO:0000313" key="2">
    <source>
        <dbReference type="EMBL" id="AHY45381.1"/>
    </source>
</evidence>
<keyword evidence="1" id="KW-1133">Transmembrane helix</keyword>
<organism evidence="2 3">
    <name type="scientific">Rubrobacter radiotolerans</name>
    <name type="common">Arthrobacter radiotolerans</name>
    <dbReference type="NCBI Taxonomy" id="42256"/>
    <lineage>
        <taxon>Bacteria</taxon>
        <taxon>Bacillati</taxon>
        <taxon>Actinomycetota</taxon>
        <taxon>Rubrobacteria</taxon>
        <taxon>Rubrobacterales</taxon>
        <taxon>Rubrobacteraceae</taxon>
        <taxon>Rubrobacter</taxon>
    </lineage>
</organism>
<keyword evidence="1" id="KW-0472">Membrane</keyword>
<proteinExistence type="predicted"/>
<feature type="transmembrane region" description="Helical" evidence="1">
    <location>
        <begin position="79"/>
        <end position="99"/>
    </location>
</feature>
<protein>
    <recommendedName>
        <fullName evidence="4">GGDEF domain-containing protein</fullName>
    </recommendedName>
</protein>
<evidence type="ECO:0000313" key="3">
    <source>
        <dbReference type="Proteomes" id="UP000025229"/>
    </source>
</evidence>
<feature type="transmembrane region" description="Helical" evidence="1">
    <location>
        <begin position="52"/>
        <end position="72"/>
    </location>
</feature>
<feature type="transmembrane region" description="Helical" evidence="1">
    <location>
        <begin position="159"/>
        <end position="177"/>
    </location>
</feature>
<name>A0A023WZJ3_RUBRA</name>
<sequence>MPIVKGEMVSKAPTKSARQAQGMKTLALFYLILVAASVFLVHSPLYGPAVSYVLFYMVVAVLVTLSVATIMLPQTQFSAGFTGGLCLTYAAMLSLAIFFSGGSSSELYLLLVPLLFCAALHGSRGVGVATLVGTLFFFFLAVLPDLLGGGTDAVSTPVLLFRLGLLLSLGLLALFATSRLSGRGALEHESVPQPEDGGATLLRRAEREIQAHRGVPVAVVLIDPGADVEDVDLLLERVRARVAPPVLLGEESIFGFVVSGGEREVESAARRSLAAASSLGATETRAGAAFYPRDARSAKELLSAAGLALEAAFEIDSPSAIVLSGRAGGQSYRAAR</sequence>
<dbReference type="KEGG" id="rrd:RradSPS_0098"/>
<reference evidence="2 3" key="1">
    <citation type="submission" date="2014-03" db="EMBL/GenBank/DDBJ databases">
        <title>Complete genome sequence of the Radio-Resistant Rubrobacter radiotolerans RSPS-4.</title>
        <authorList>
            <person name="Egas C.C."/>
            <person name="Barroso C.C."/>
            <person name="Froufe H.J.C."/>
            <person name="Pacheco J.J."/>
            <person name="Albuquerque L.L."/>
            <person name="da Costa M.M.S."/>
        </authorList>
    </citation>
    <scope>NUCLEOTIDE SEQUENCE [LARGE SCALE GENOMIC DNA]</scope>
    <source>
        <strain evidence="2 3">RSPS-4</strain>
    </source>
</reference>
<keyword evidence="3" id="KW-1185">Reference proteome</keyword>
<keyword evidence="1" id="KW-0812">Transmembrane</keyword>
<dbReference type="STRING" id="42256.RradSPS_0098"/>
<feature type="transmembrane region" description="Helical" evidence="1">
    <location>
        <begin position="105"/>
        <end position="121"/>
    </location>
</feature>
<feature type="transmembrane region" description="Helical" evidence="1">
    <location>
        <begin position="25"/>
        <end position="46"/>
    </location>
</feature>